<dbReference type="Gene3D" id="1.20.1600.10">
    <property type="entry name" value="Outer membrane efflux proteins (OEP)"/>
    <property type="match status" value="1"/>
</dbReference>
<dbReference type="InterPro" id="IPR051906">
    <property type="entry name" value="TolC-like"/>
</dbReference>
<dbReference type="InterPro" id="IPR003423">
    <property type="entry name" value="OMP_efflux"/>
</dbReference>
<dbReference type="EMBL" id="SUMF01000009">
    <property type="protein sequence ID" value="TJZ73475.1"/>
    <property type="molecule type" value="Genomic_DNA"/>
</dbReference>
<dbReference type="AlphaFoldDB" id="A0A4U0PY20"/>
<dbReference type="SUPFAM" id="SSF54427">
    <property type="entry name" value="NTF2-like"/>
    <property type="match status" value="1"/>
</dbReference>
<evidence type="ECO:0000256" key="6">
    <source>
        <dbReference type="ARBA" id="ARBA00023136"/>
    </source>
</evidence>
<comment type="subcellular location">
    <subcellularLocation>
        <location evidence="1">Cell outer membrane</location>
    </subcellularLocation>
</comment>
<comment type="caution">
    <text evidence="9">The sequence shown here is derived from an EMBL/GenBank/DDBJ whole genome shotgun (WGS) entry which is preliminary data.</text>
</comment>
<dbReference type="GO" id="GO:0015288">
    <property type="term" value="F:porin activity"/>
    <property type="evidence" value="ECO:0007669"/>
    <property type="project" value="TreeGrafter"/>
</dbReference>
<keyword evidence="6" id="KW-0472">Membrane</keyword>
<dbReference type="InterPro" id="IPR056203">
    <property type="entry name" value="Cds6_C"/>
</dbReference>
<sequence length="659" mass="73529">MAGDYQKVCDRLTLRKNLKESSKKDVPMCRPRRLGSTPGLGFGDSKMNLKKSTLLAGVVFAITSQAYGETLADAVEKAVLRNPDVKARWYDFRASGEDVDIARGGYYPRIDVQGAVGKAWRDDPNVDSRSYSNPTAGIELRQMLFDGFATRDEVRRLNYAKLTRYYELLSTSDSYAMDTVQAYYDVLRYRELVKLAEANHNTHKDIFKLIEQRTQAGVGRRVDLEQAAGRLALAESNLLTERSNLYDVSARYTRLVGEEPVDLDAPPDLAALLPGGDTVLPQAIKNNPSFLAAISNIRSARAGQGVARAAYWPTVDVRASQGYERNQDGVDGSYRTGRLMLMLNYNLFKGGSDRARERRALEDLNGAFELRDKACRDIRQTTQIAWNNVQRLGEQITYLEQHELSTRKARDAYRQQFEIGQRTLLDVLDTENELFDAARSLVSGRVDRKIAEARVLAQTHQLLAALKLAPLEAETDQSGLAGSELEDEQVRCNTVLPPSSSDAGKPMASAADKAPPAVTVAKLDTTVLDQPPAMIAEASAIRPTVSDETLQMQVFNWASAWASKDVKRYLAYYGSSFKPEGAVSRDTWEADRIARLAVPTNIRVEIHGFTVTKKSANAAEVKFVQAYETGSYRDRVTKTLVLMPEKDQWKIVRERVMRA</sequence>
<dbReference type="Proteomes" id="UP000310016">
    <property type="component" value="Unassembled WGS sequence"/>
</dbReference>
<evidence type="ECO:0000256" key="7">
    <source>
        <dbReference type="ARBA" id="ARBA00023237"/>
    </source>
</evidence>
<evidence type="ECO:0000256" key="4">
    <source>
        <dbReference type="ARBA" id="ARBA00022452"/>
    </source>
</evidence>
<feature type="domain" description="Cds6 C-terminal" evidence="8">
    <location>
        <begin position="550"/>
        <end position="654"/>
    </location>
</feature>
<dbReference type="NCBIfam" id="TIGR01844">
    <property type="entry name" value="type_I_sec_TolC"/>
    <property type="match status" value="1"/>
</dbReference>
<dbReference type="PANTHER" id="PTHR30026">
    <property type="entry name" value="OUTER MEMBRANE PROTEIN TOLC"/>
    <property type="match status" value="1"/>
</dbReference>
<proteinExistence type="inferred from homology"/>
<keyword evidence="5" id="KW-0812">Transmembrane</keyword>
<dbReference type="Pfam" id="PF02321">
    <property type="entry name" value="OEP"/>
    <property type="match status" value="2"/>
</dbReference>
<keyword evidence="3" id="KW-0813">Transport</keyword>
<comment type="similarity">
    <text evidence="2">Belongs to the outer membrane factor (OMF) (TC 1.B.17) family.</text>
</comment>
<dbReference type="Pfam" id="PF24125">
    <property type="entry name" value="Cds6_C"/>
    <property type="match status" value="1"/>
</dbReference>
<dbReference type="GO" id="GO:0015562">
    <property type="term" value="F:efflux transmembrane transporter activity"/>
    <property type="evidence" value="ECO:0007669"/>
    <property type="project" value="InterPro"/>
</dbReference>
<evidence type="ECO:0000256" key="5">
    <source>
        <dbReference type="ARBA" id="ARBA00022692"/>
    </source>
</evidence>
<name>A0A4U0PY20_9NEIS</name>
<accession>A0A4U0PY20</accession>
<evidence type="ECO:0000256" key="3">
    <source>
        <dbReference type="ARBA" id="ARBA00022448"/>
    </source>
</evidence>
<evidence type="ECO:0000259" key="8">
    <source>
        <dbReference type="Pfam" id="PF24125"/>
    </source>
</evidence>
<dbReference type="GO" id="GO:1990281">
    <property type="term" value="C:efflux pump complex"/>
    <property type="evidence" value="ECO:0007669"/>
    <property type="project" value="TreeGrafter"/>
</dbReference>
<dbReference type="InterPro" id="IPR032710">
    <property type="entry name" value="NTF2-like_dom_sf"/>
</dbReference>
<evidence type="ECO:0000313" key="9">
    <source>
        <dbReference type="EMBL" id="TJZ73475.1"/>
    </source>
</evidence>
<evidence type="ECO:0000256" key="1">
    <source>
        <dbReference type="ARBA" id="ARBA00004442"/>
    </source>
</evidence>
<keyword evidence="4" id="KW-1134">Transmembrane beta strand</keyword>
<dbReference type="OrthoDB" id="9814637at2"/>
<dbReference type="PANTHER" id="PTHR30026:SF22">
    <property type="entry name" value="OUTER MEMBRANE EFFLUX PROTEIN"/>
    <property type="match status" value="1"/>
</dbReference>
<reference evidence="9 10" key="1">
    <citation type="submission" date="2019-04" db="EMBL/GenBank/DDBJ databases">
        <title>Chitiniphilus eburnea sp. nov., a novel chitinolytic bacterium isolated from aquaculture sludge.</title>
        <authorList>
            <person name="Sheng M."/>
        </authorList>
    </citation>
    <scope>NUCLEOTIDE SEQUENCE [LARGE SCALE GENOMIC DNA]</scope>
    <source>
        <strain evidence="9 10">HX-2-15</strain>
    </source>
</reference>
<protein>
    <recommendedName>
        <fullName evidence="8">Cds6 C-terminal domain-containing protein</fullName>
    </recommendedName>
</protein>
<gene>
    <name evidence="9" type="ORF">FAZ21_09780</name>
</gene>
<evidence type="ECO:0000313" key="10">
    <source>
        <dbReference type="Proteomes" id="UP000310016"/>
    </source>
</evidence>
<keyword evidence="10" id="KW-1185">Reference proteome</keyword>
<evidence type="ECO:0000256" key="2">
    <source>
        <dbReference type="ARBA" id="ARBA00007613"/>
    </source>
</evidence>
<organism evidence="9 10">
    <name type="scientific">Chitiniphilus eburneus</name>
    <dbReference type="NCBI Taxonomy" id="2571148"/>
    <lineage>
        <taxon>Bacteria</taxon>
        <taxon>Pseudomonadati</taxon>
        <taxon>Pseudomonadota</taxon>
        <taxon>Betaproteobacteria</taxon>
        <taxon>Neisseriales</taxon>
        <taxon>Chitinibacteraceae</taxon>
        <taxon>Chitiniphilus</taxon>
    </lineage>
</organism>
<keyword evidence="7" id="KW-0998">Cell outer membrane</keyword>
<dbReference type="GO" id="GO:0009279">
    <property type="term" value="C:cell outer membrane"/>
    <property type="evidence" value="ECO:0007669"/>
    <property type="project" value="UniProtKB-SubCell"/>
</dbReference>
<dbReference type="SUPFAM" id="SSF56954">
    <property type="entry name" value="Outer membrane efflux proteins (OEP)"/>
    <property type="match status" value="1"/>
</dbReference>
<dbReference type="InterPro" id="IPR010130">
    <property type="entry name" value="T1SS_OMP_TolC"/>
</dbReference>